<dbReference type="AlphaFoldDB" id="A0A6J6KCF6"/>
<reference evidence="1" key="1">
    <citation type="submission" date="2020-05" db="EMBL/GenBank/DDBJ databases">
        <authorList>
            <person name="Chiriac C."/>
            <person name="Salcher M."/>
            <person name="Ghai R."/>
            <person name="Kavagutti S V."/>
        </authorList>
    </citation>
    <scope>NUCLEOTIDE SEQUENCE</scope>
</reference>
<gene>
    <name evidence="1" type="ORF">UFOPK2237_00289</name>
</gene>
<proteinExistence type="predicted"/>
<name>A0A6J6KCF6_9ZZZZ</name>
<dbReference type="EMBL" id="CAEZWI010000019">
    <property type="protein sequence ID" value="CAB4647162.1"/>
    <property type="molecule type" value="Genomic_DNA"/>
</dbReference>
<protein>
    <submittedName>
        <fullName evidence="1">Unannotated protein</fullName>
    </submittedName>
</protein>
<evidence type="ECO:0000313" key="1">
    <source>
        <dbReference type="EMBL" id="CAB4647162.1"/>
    </source>
</evidence>
<sequence length="147" mass="15570">MAAPNPGLLAAMLKAQRLNGVLRWKVSFTESGFKGETNLAAWNGIWIETSAVKSTQDFVDVVANQTSNPKLVGSSLAQLIETMISGVESVENTCIGWSGWQDLLKTDPQAALEIAEALDLACQERSGVVVVCDSVGSFPGISELSQG</sequence>
<accession>A0A6J6KCF6</accession>
<organism evidence="1">
    <name type="scientific">freshwater metagenome</name>
    <dbReference type="NCBI Taxonomy" id="449393"/>
    <lineage>
        <taxon>unclassified sequences</taxon>
        <taxon>metagenomes</taxon>
        <taxon>ecological metagenomes</taxon>
    </lineage>
</organism>